<dbReference type="EMBL" id="MU853591">
    <property type="protein sequence ID" value="KAK4142984.1"/>
    <property type="molecule type" value="Genomic_DNA"/>
</dbReference>
<dbReference type="InterPro" id="IPR051678">
    <property type="entry name" value="AGP_Transferase"/>
</dbReference>
<dbReference type="AlphaFoldDB" id="A0AAN6V1Z4"/>
<dbReference type="GO" id="GO:0016301">
    <property type="term" value="F:kinase activity"/>
    <property type="evidence" value="ECO:0007669"/>
    <property type="project" value="UniProtKB-KW"/>
</dbReference>
<evidence type="ECO:0000313" key="3">
    <source>
        <dbReference type="Proteomes" id="UP001302676"/>
    </source>
</evidence>
<keyword evidence="2" id="KW-0418">Kinase</keyword>
<comment type="caution">
    <text evidence="2">The sequence shown here is derived from an EMBL/GenBank/DDBJ whole genome shotgun (WGS) entry which is preliminary data.</text>
</comment>
<gene>
    <name evidence="2" type="ORF">C8A04DRAFT_29385</name>
</gene>
<dbReference type="Gene3D" id="3.30.200.20">
    <property type="entry name" value="Phosphorylase Kinase, domain 1"/>
    <property type="match status" value="1"/>
</dbReference>
<dbReference type="SUPFAM" id="SSF56112">
    <property type="entry name" value="Protein kinase-like (PK-like)"/>
    <property type="match status" value="1"/>
</dbReference>
<evidence type="ECO:0000259" key="1">
    <source>
        <dbReference type="Pfam" id="PF01636"/>
    </source>
</evidence>
<reference evidence="2" key="1">
    <citation type="journal article" date="2023" name="Mol. Phylogenet. Evol.">
        <title>Genome-scale phylogeny and comparative genomics of the fungal order Sordariales.</title>
        <authorList>
            <person name="Hensen N."/>
            <person name="Bonometti L."/>
            <person name="Westerberg I."/>
            <person name="Brannstrom I.O."/>
            <person name="Guillou S."/>
            <person name="Cros-Aarteil S."/>
            <person name="Calhoun S."/>
            <person name="Haridas S."/>
            <person name="Kuo A."/>
            <person name="Mondo S."/>
            <person name="Pangilinan J."/>
            <person name="Riley R."/>
            <person name="LaButti K."/>
            <person name="Andreopoulos B."/>
            <person name="Lipzen A."/>
            <person name="Chen C."/>
            <person name="Yan M."/>
            <person name="Daum C."/>
            <person name="Ng V."/>
            <person name="Clum A."/>
            <person name="Steindorff A."/>
            <person name="Ohm R.A."/>
            <person name="Martin F."/>
            <person name="Silar P."/>
            <person name="Natvig D.O."/>
            <person name="Lalanne C."/>
            <person name="Gautier V."/>
            <person name="Ament-Velasquez S.L."/>
            <person name="Kruys A."/>
            <person name="Hutchinson M.I."/>
            <person name="Powell A.J."/>
            <person name="Barry K."/>
            <person name="Miller A.N."/>
            <person name="Grigoriev I.V."/>
            <person name="Debuchy R."/>
            <person name="Gladieux P."/>
            <person name="Hiltunen Thoren M."/>
            <person name="Johannesson H."/>
        </authorList>
    </citation>
    <scope>NUCLEOTIDE SEQUENCE</scope>
    <source>
        <strain evidence="2">CBS 141.50</strain>
    </source>
</reference>
<dbReference type="RefSeq" id="XP_062636355.1">
    <property type="nucleotide sequence ID" value="XM_062780992.1"/>
</dbReference>
<dbReference type="Gene3D" id="3.90.1200.10">
    <property type="match status" value="1"/>
</dbReference>
<organism evidence="2 3">
    <name type="scientific">Dichotomopilus funicola</name>
    <dbReference type="NCBI Taxonomy" id="1934379"/>
    <lineage>
        <taxon>Eukaryota</taxon>
        <taxon>Fungi</taxon>
        <taxon>Dikarya</taxon>
        <taxon>Ascomycota</taxon>
        <taxon>Pezizomycotina</taxon>
        <taxon>Sordariomycetes</taxon>
        <taxon>Sordariomycetidae</taxon>
        <taxon>Sordariales</taxon>
        <taxon>Chaetomiaceae</taxon>
        <taxon>Dichotomopilus</taxon>
    </lineage>
</organism>
<dbReference type="InterPro" id="IPR011009">
    <property type="entry name" value="Kinase-like_dom_sf"/>
</dbReference>
<feature type="domain" description="Aminoglycoside phosphotransferase" evidence="1">
    <location>
        <begin position="103"/>
        <end position="331"/>
    </location>
</feature>
<keyword evidence="2" id="KW-0808">Transferase</keyword>
<dbReference type="Pfam" id="PF01636">
    <property type="entry name" value="APH"/>
    <property type="match status" value="1"/>
</dbReference>
<dbReference type="InterPro" id="IPR002575">
    <property type="entry name" value="Aminoglycoside_PTrfase"/>
</dbReference>
<dbReference type="PANTHER" id="PTHR21310:SF37">
    <property type="entry name" value="AMINOGLYCOSIDE PHOSPHOTRANSFERASE DOMAIN-CONTAINING PROTEIN"/>
    <property type="match status" value="1"/>
</dbReference>
<accession>A0AAN6V1Z4</accession>
<name>A0AAN6V1Z4_9PEZI</name>
<protein>
    <submittedName>
        <fullName evidence="2">Kinase-like domain-containing protein</fullName>
    </submittedName>
</protein>
<dbReference type="GeneID" id="87817605"/>
<proteinExistence type="predicted"/>
<keyword evidence="3" id="KW-1185">Reference proteome</keyword>
<sequence length="466" mass="53014">MSSPPEREYISSLEALYGGKTSSEWWRDAVADLEKAQAAKAAAPAKKQHGYRDVVVRARIHRERDVIVESIKEEDIRRLASSYHGNDSCVLFKPLIRGSFNVCYFVEFANGDRWVVRVPLRPILAIDPADKLETEVAVMRLLAAKATIPIPKVHFAALGDGPAPFPSFLILEYIDGQKLDYKQFRGLALRRLEFPAIGRLVKDGETTKVGKGIFTTDINIQHLENSAPFDVIQSHSGPGNPPLYSANEYAELLLDLAHNGFLKSRSAIETEAQAEEFLYHLHVFREHAHGWLDRSLDQGPFVLIHGDLEIFNLVLDDDMNVVSVLDWEWSRVVPVQLVYPPLWLNTMHFKTLCLGSQYYEYIQVFDEFLAILRTQEKEKFGNELLADEWTERKKDSGFIVAQAMEYWTAMDWFAYRCIGIKAPGRLRGLRGRVDAFIQEDPARKEPVTKAVDVKAYQAELEKEGMS</sequence>
<evidence type="ECO:0000313" key="2">
    <source>
        <dbReference type="EMBL" id="KAK4142984.1"/>
    </source>
</evidence>
<dbReference type="PANTHER" id="PTHR21310">
    <property type="entry name" value="AMINOGLYCOSIDE PHOSPHOTRANSFERASE-RELATED-RELATED"/>
    <property type="match status" value="1"/>
</dbReference>
<dbReference type="Proteomes" id="UP001302676">
    <property type="component" value="Unassembled WGS sequence"/>
</dbReference>
<reference evidence="2" key="2">
    <citation type="submission" date="2023-05" db="EMBL/GenBank/DDBJ databases">
        <authorList>
            <consortium name="Lawrence Berkeley National Laboratory"/>
            <person name="Steindorff A."/>
            <person name="Hensen N."/>
            <person name="Bonometti L."/>
            <person name="Westerberg I."/>
            <person name="Brannstrom I.O."/>
            <person name="Guillou S."/>
            <person name="Cros-Aarteil S."/>
            <person name="Calhoun S."/>
            <person name="Haridas S."/>
            <person name="Kuo A."/>
            <person name="Mondo S."/>
            <person name="Pangilinan J."/>
            <person name="Riley R."/>
            <person name="Labutti K."/>
            <person name="Andreopoulos B."/>
            <person name="Lipzen A."/>
            <person name="Chen C."/>
            <person name="Yanf M."/>
            <person name="Daum C."/>
            <person name="Ng V."/>
            <person name="Clum A."/>
            <person name="Ohm R."/>
            <person name="Martin F."/>
            <person name="Silar P."/>
            <person name="Natvig D."/>
            <person name="Lalanne C."/>
            <person name="Gautier V."/>
            <person name="Ament-Velasquez S.L."/>
            <person name="Kruys A."/>
            <person name="Hutchinson M.I."/>
            <person name="Powell A.J."/>
            <person name="Barry K."/>
            <person name="Miller A.N."/>
            <person name="Grigoriev I.V."/>
            <person name="Debuchy R."/>
            <person name="Gladieux P."/>
            <person name="Thoren M.H."/>
            <person name="Johannesson H."/>
        </authorList>
    </citation>
    <scope>NUCLEOTIDE SEQUENCE</scope>
    <source>
        <strain evidence="2">CBS 141.50</strain>
    </source>
</reference>